<dbReference type="CDD" id="cd19531">
    <property type="entry name" value="LCL_NRPS-like"/>
    <property type="match status" value="2"/>
</dbReference>
<protein>
    <submittedName>
        <fullName evidence="7">Amino acid adenylation domain protein</fullName>
    </submittedName>
</protein>
<dbReference type="NCBIfam" id="TIGR01733">
    <property type="entry name" value="AA-adenyl-dom"/>
    <property type="match status" value="2"/>
</dbReference>
<dbReference type="InterPro" id="IPR036736">
    <property type="entry name" value="ACP-like_sf"/>
</dbReference>
<dbReference type="CDD" id="cd12117">
    <property type="entry name" value="A_NRPS_Srf_like"/>
    <property type="match status" value="1"/>
</dbReference>
<dbReference type="Gene3D" id="2.30.38.10">
    <property type="entry name" value="Luciferase, Domain 3"/>
    <property type="match status" value="2"/>
</dbReference>
<dbReference type="EMBL" id="CP001032">
    <property type="protein sequence ID" value="ACB75255.1"/>
    <property type="molecule type" value="Genomic_DNA"/>
</dbReference>
<dbReference type="GO" id="GO:0005737">
    <property type="term" value="C:cytoplasm"/>
    <property type="evidence" value="ECO:0007669"/>
    <property type="project" value="TreeGrafter"/>
</dbReference>
<comment type="similarity">
    <text evidence="2">Belongs to the ATP-dependent AMP-binding enzyme family.</text>
</comment>
<feature type="domain" description="Carrier" evidence="6">
    <location>
        <begin position="2493"/>
        <end position="2568"/>
    </location>
</feature>
<organism evidence="7 8">
    <name type="scientific">Opitutus terrae (strain DSM 11246 / JCM 15787 / PB90-1)</name>
    <dbReference type="NCBI Taxonomy" id="452637"/>
    <lineage>
        <taxon>Bacteria</taxon>
        <taxon>Pseudomonadati</taxon>
        <taxon>Verrucomicrobiota</taxon>
        <taxon>Opitutia</taxon>
        <taxon>Opitutales</taxon>
        <taxon>Opitutaceae</taxon>
        <taxon>Opitutus</taxon>
    </lineage>
</organism>
<evidence type="ECO:0000313" key="8">
    <source>
        <dbReference type="Proteomes" id="UP000007013"/>
    </source>
</evidence>
<evidence type="ECO:0000256" key="5">
    <source>
        <dbReference type="ARBA" id="ARBA00022737"/>
    </source>
</evidence>
<dbReference type="OrthoDB" id="51171at2"/>
<dbReference type="Gene3D" id="1.10.1200.10">
    <property type="entry name" value="ACP-like"/>
    <property type="match status" value="2"/>
</dbReference>
<dbReference type="NCBIfam" id="TIGR01720">
    <property type="entry name" value="NRPS-para261"/>
    <property type="match status" value="1"/>
</dbReference>
<name>B1ZYL9_OPITP</name>
<dbReference type="InterPro" id="IPR025110">
    <property type="entry name" value="AMP-bd_C"/>
</dbReference>
<dbReference type="InterPro" id="IPR020806">
    <property type="entry name" value="PKS_PP-bd"/>
</dbReference>
<dbReference type="InterPro" id="IPR001242">
    <property type="entry name" value="Condensation_dom"/>
</dbReference>
<dbReference type="SUPFAM" id="SSF47336">
    <property type="entry name" value="ACP-like"/>
    <property type="match status" value="2"/>
</dbReference>
<dbReference type="HOGENOM" id="CLU_000022_0_5_0"/>
<dbReference type="InterPro" id="IPR000873">
    <property type="entry name" value="AMP-dep_synth/lig_dom"/>
</dbReference>
<dbReference type="Proteomes" id="UP000007013">
    <property type="component" value="Chromosome"/>
</dbReference>
<evidence type="ECO:0000256" key="2">
    <source>
        <dbReference type="ARBA" id="ARBA00006432"/>
    </source>
</evidence>
<dbReference type="CDD" id="cd19543">
    <property type="entry name" value="DCL_NRPS"/>
    <property type="match status" value="1"/>
</dbReference>
<dbReference type="PROSITE" id="PS00012">
    <property type="entry name" value="PHOSPHOPANTETHEINE"/>
    <property type="match status" value="2"/>
</dbReference>
<dbReference type="PROSITE" id="PS50075">
    <property type="entry name" value="CARRIER"/>
    <property type="match status" value="2"/>
</dbReference>
<gene>
    <name evidence="7" type="ordered locus">Oter_1972</name>
</gene>
<dbReference type="PANTHER" id="PTHR45527">
    <property type="entry name" value="NONRIBOSOMAL PEPTIDE SYNTHETASE"/>
    <property type="match status" value="1"/>
</dbReference>
<evidence type="ECO:0000256" key="3">
    <source>
        <dbReference type="ARBA" id="ARBA00022450"/>
    </source>
</evidence>
<evidence type="ECO:0000313" key="7">
    <source>
        <dbReference type="EMBL" id="ACB75255.1"/>
    </source>
</evidence>
<dbReference type="GO" id="GO:0044550">
    <property type="term" value="P:secondary metabolite biosynthetic process"/>
    <property type="evidence" value="ECO:0007669"/>
    <property type="project" value="UniProtKB-ARBA"/>
</dbReference>
<sequence>MIRPDDQDAELLDLLLDTAGVPTVPRLVRRPEGTAPVLSAAQQRMWFLQQFDPASPAYNLVTAVRWHGALEVAWLEAAVNDVVQRHEVLRTAFASEDGRAVARFFADARVTVRCVTGDPASVQTEEAGRPFELSVAPLLRLAVARSSAAEHVVVLTMHHIVADGWSMDVLVREIGTAYRARAEGRPPTWPELPVQYADFAAWQHASLESGVRATQLAYWRRQLANPPTLALPTDRPRPARPDFAGAVHGFTLPTDVVAGVRRLAQTEDATLFMVLLAGFQALLHRLTGQDDLVVGAPVANRTRSELEPLIGFFVNTLVLRADLVNAATFRQLVQQVKRTAIDAYAHQDLPFEELVHELQPERHLSQNPLFQVMFSVQAAAREVLALPGVAIEALKSDARTAKFDLLLGFEEAADAIHGGIEYRTTLFDAATIERWALCLVTLLRAAVQAPDAPLRTLPLLPDSERRRLLVEWNPAGRDYPERSLAALFAEQVATSPDATALTCAGTRLTYAELDARSNRLAHVFVGAGIGPDVCVAVCLERSVELIVALLGIVKAGGAYAALEPDYPEERLQWMLADLAAPLVITSEPWGAKLQRVAGTMARPPTVLAFERERERIAAHPATAPAVAATIDDLAYVSYTSGSTGRPKGVAVPQRGVVRLVRGADYARFGADEVFLQFAPVAFDASTLEIWGPLLNGARLVVMPAGRPSLEELGRVVREERVTTLWLTAGLFRAMVEERLADLRGVKQLLAGGDVLPIAAVERVLRELPGCRLINGYGPTENTTFTCCHTVVAADLAGGSVPIGRPIAATTVQVLDAALQLVPVGVPGELFTGGDGLARGYVGQPALTAEKFLPNPFGAGRLYRTGDRVRWRADGTLEFLGRFDEQVKVRGFRIEPGEVEAALCAERGVAAAAVVVRADAGAKQLVGYVVAESDGESLRERLKARLPDYLVPAVIVRLEALPLTANGKIDRAALPAPGARLGASQGYLAPRNEPERDLAAVWSSVLGRTQVGVHDNYFALGGDSIGAIQVVSRLKRAGWQVDVRDLFQFPILAELALRLRRGADGGVEEGPIEGPVGPTPAQAWFLAQPVADRHHFNQAVLLRPRSDLRTDALTAAVTALWRQHDALRTVLREDVLQILPADTPPRVIELAVPDEPARCAHTESIHRSFDLERGPLFVAVLYRSVGGDRLLLAAHHLVIDGVSWRILLEDLERALRQHAAGQPIDLGPRTTSIRRWTEAAQARPSEPAEAWVLSEPVSWRPARTEEPNVFGATRTLSVRLEEELTGALLTRAGTAYGTRTDELLLLALARALRRWHGGERTRVLLEGHGRDPETGLPAIERTVGWFTCLYPVTIGVEGEDLGAQLKRLKEALRAVPAKGIGYGIARYLQRSVALANDPPPPVSFNYLGQFGDEAGGRLQLADESSGAPIGARVVRSCELDATAITVRGRMELTLTYGALRQPSAEMERVLSDWREEIATVVAHCVAQTRPEKTPADFTSPGLTLAGYEALLRARNWTAADVEDVCRLSPMQSGLLFQSLLETDSDAYFVQMAYRLRGAIDAGRLEAAWQAVGRRHAILRANIVHQDLDEPRLIVWRERRAEVATTDLRGLDAAEQRKRIAAARAADLARGFDLERDPLWRVTLFRTADDAVELVWSYHHVLLDGWSLGLVQRDLLAAYATAEQAREQPAPAAFRDYVRWLARRDPEASRGFWKTYLADFEQATGLPVLGARTAAAGYVAASHPLALGGELSRGLRALATARGVTLNTMLQAAWGIVLARYNRTGDVVFGAIVSGRPADLPGVEEMVGPFICAVPVRVRAEPTARLPELLRRLQDAALASEAHHHLPIAEIQTLTPLGRQLFDHLLVFENYPVDRGLAGAGEAGWRVEAVEAHDRTHYDLDVTVAPDEELTITFGFNRNVYPPEQVARVAEHLRRVLQQMVAAPEAQVADYDLATAEETRLVLETFNATAVPWPREQTLVDLLDEAARRWPERTAVVFGEEALSYHELHARADRLAAALRARGVGPEVLVGLLIERSAEMIVGVLGVLKAGGAYLPLDPAYPSDRLAFMIEDAKPRVIVTQRALAERVPRTAAGAERLLIDGELDVGAAATGGEQAATLRPEHLAYLIYTSGSTGKPKGVAVEHRSLVNAAMAWRVGYGLPAMDVRLLQLASLSFDVFAGDLIRTLTNGGMMVVCDAETRLDPAALCELLVRHRITFFESTPGLILPLMEHVRLQGVKLPDLRILVLGSDTLAIGEYRRLLADFGAAMRIVNSYGVTEATIDTSFFESRPGAPELEELGEGSTPIGRPMANQELHVLDARLRPCPPGVVGELFIGGAGVARGYHARPELNAERFVCCELGGEPRRLYRTGDLARWRADGNVDFLGRGDWQAKVRGFRVEPGEVEAVLRRHANVRDVVVGVRVVGGANALVAYVVAAEWTPAEWRAHVLAELPDYMVPAYWVKLERLPLSPNGKIDRRALPAPGAEAAVRGTAFVAPRTPVEEQLAAIWREVLQVERVGVEDDFFELGGHSLKAMQVATRVQQAFGVRPALRAFFAAPTIAALAQTVGATATGAAQVMAIPRAEPRADYELSFAQQRLWLLHQLGGASAYNMPEAYMLNTRLDADALERAFQQLVARHEALRTAFVVVNGEPRQRIHAQVPFALRRIDLSREPAPDERARELADREAAAPFDLTQPPLLRATLVTLGAERCAFLFTMHHIVGDGWSGNVLYRELFALYAACRAGAPDPLPPLRIHYKDFAVWQKTQRFDADEAYWLTALRGAPAALMLPYDFPPRAERDFRGDVVRGAIAPAQLVGLQRLARERRTTVANVVLAVFKLVLFQITKQEDFCVGVSIANRQHADLENLIGFFVNILPVRARLNEAMEFDELLAQVSAAATAAFEHQEYPFDLLVQKLNPLRASNRQPLLNVIYGYQNFSDVHVAVGGAATAGAAGEPALDVTPLAHAFRTSKFDLTLFVGEEAGGLALTLEYDTGLFRAETARRYVELLERFAGMVADAATDE</sequence>
<dbReference type="InterPro" id="IPR020845">
    <property type="entry name" value="AMP-binding_CS"/>
</dbReference>
<dbReference type="KEGG" id="ote:Oter_1972"/>
<proteinExistence type="inferred from homology"/>
<dbReference type="Gene3D" id="3.30.300.30">
    <property type="match status" value="2"/>
</dbReference>
<dbReference type="FunFam" id="3.30.559.10:FF:000012">
    <property type="entry name" value="Non-ribosomal peptide synthetase"/>
    <property type="match status" value="1"/>
</dbReference>
<dbReference type="Pfam" id="PF00550">
    <property type="entry name" value="PP-binding"/>
    <property type="match status" value="2"/>
</dbReference>
<dbReference type="GO" id="GO:0003824">
    <property type="term" value="F:catalytic activity"/>
    <property type="evidence" value="ECO:0007669"/>
    <property type="project" value="InterPro"/>
</dbReference>
<dbReference type="FunFam" id="1.10.1200.10:FF:000005">
    <property type="entry name" value="Nonribosomal peptide synthetase 1"/>
    <property type="match status" value="2"/>
</dbReference>
<evidence type="ECO:0000259" key="6">
    <source>
        <dbReference type="PROSITE" id="PS50075"/>
    </source>
</evidence>
<dbReference type="Gene3D" id="3.30.559.10">
    <property type="entry name" value="Chloramphenicol acetyltransferase-like domain"/>
    <property type="match status" value="4"/>
</dbReference>
<dbReference type="InterPro" id="IPR023213">
    <property type="entry name" value="CAT-like_dom_sf"/>
</dbReference>
<dbReference type="InterPro" id="IPR009081">
    <property type="entry name" value="PP-bd_ACP"/>
</dbReference>
<dbReference type="Pfam" id="PF00501">
    <property type="entry name" value="AMP-binding"/>
    <property type="match status" value="2"/>
</dbReference>
<dbReference type="FunFam" id="3.30.300.30:FF:000010">
    <property type="entry name" value="Enterobactin synthetase component F"/>
    <property type="match status" value="1"/>
</dbReference>
<dbReference type="FunFam" id="3.40.50.12780:FF:000012">
    <property type="entry name" value="Non-ribosomal peptide synthetase"/>
    <property type="match status" value="2"/>
</dbReference>
<keyword evidence="8" id="KW-1185">Reference proteome</keyword>
<dbReference type="FunFam" id="3.40.50.980:FF:000001">
    <property type="entry name" value="Non-ribosomal peptide synthetase"/>
    <property type="match status" value="2"/>
</dbReference>
<dbReference type="Pfam" id="PF13193">
    <property type="entry name" value="AMP-binding_C"/>
    <property type="match status" value="2"/>
</dbReference>
<dbReference type="InterPro" id="IPR006162">
    <property type="entry name" value="Ppantetheine_attach_site"/>
</dbReference>
<accession>B1ZYL9</accession>
<dbReference type="Gene3D" id="3.40.50.980">
    <property type="match status" value="4"/>
</dbReference>
<dbReference type="RefSeq" id="WP_012374792.1">
    <property type="nucleotide sequence ID" value="NC_010571.1"/>
</dbReference>
<keyword evidence="3" id="KW-0596">Phosphopantetheine</keyword>
<comment type="cofactor">
    <cofactor evidence="1">
        <name>pantetheine 4'-phosphate</name>
        <dbReference type="ChEBI" id="CHEBI:47942"/>
    </cofactor>
</comment>
<dbReference type="Gene3D" id="3.30.559.30">
    <property type="entry name" value="Nonribosomal peptide synthetase, condensation domain"/>
    <property type="match status" value="4"/>
</dbReference>
<dbReference type="InterPro" id="IPR010071">
    <property type="entry name" value="AA_adenyl_dom"/>
</dbReference>
<evidence type="ECO:0000256" key="1">
    <source>
        <dbReference type="ARBA" id="ARBA00001957"/>
    </source>
</evidence>
<dbReference type="Pfam" id="PF00668">
    <property type="entry name" value="Condensation"/>
    <property type="match status" value="4"/>
</dbReference>
<dbReference type="SUPFAM" id="SSF56801">
    <property type="entry name" value="Acetyl-CoA synthetase-like"/>
    <property type="match status" value="2"/>
</dbReference>
<evidence type="ECO:0000256" key="4">
    <source>
        <dbReference type="ARBA" id="ARBA00022553"/>
    </source>
</evidence>
<dbReference type="SMART" id="SM00823">
    <property type="entry name" value="PKS_PP"/>
    <property type="match status" value="2"/>
</dbReference>
<feature type="domain" description="Carrier" evidence="6">
    <location>
        <begin position="988"/>
        <end position="1062"/>
    </location>
</feature>
<dbReference type="SUPFAM" id="SSF52777">
    <property type="entry name" value="CoA-dependent acyltransferases"/>
    <property type="match status" value="8"/>
</dbReference>
<dbReference type="STRING" id="452637.Oter_1972"/>
<keyword evidence="5" id="KW-0677">Repeat</keyword>
<keyword evidence="4" id="KW-0597">Phosphoprotein</keyword>
<dbReference type="GO" id="GO:0043041">
    <property type="term" value="P:amino acid activation for nonribosomal peptide biosynthetic process"/>
    <property type="evidence" value="ECO:0007669"/>
    <property type="project" value="TreeGrafter"/>
</dbReference>
<dbReference type="PROSITE" id="PS00455">
    <property type="entry name" value="AMP_BINDING"/>
    <property type="match status" value="2"/>
</dbReference>
<dbReference type="GO" id="GO:0031177">
    <property type="term" value="F:phosphopantetheine binding"/>
    <property type="evidence" value="ECO:0007669"/>
    <property type="project" value="InterPro"/>
</dbReference>
<reference evidence="7 8" key="1">
    <citation type="journal article" date="2011" name="J. Bacteriol.">
        <title>Genome sequence of the verrucomicrobium Opitutus terrae PB90-1, an abundant inhabitant of rice paddy soil ecosystems.</title>
        <authorList>
            <person name="van Passel M.W."/>
            <person name="Kant R."/>
            <person name="Palva A."/>
            <person name="Copeland A."/>
            <person name="Lucas S."/>
            <person name="Lapidus A."/>
            <person name="Glavina del Rio T."/>
            <person name="Pitluck S."/>
            <person name="Goltsman E."/>
            <person name="Clum A."/>
            <person name="Sun H."/>
            <person name="Schmutz J."/>
            <person name="Larimer F.W."/>
            <person name="Land M.L."/>
            <person name="Hauser L."/>
            <person name="Kyrpides N."/>
            <person name="Mikhailova N."/>
            <person name="Richardson P.P."/>
            <person name="Janssen P.H."/>
            <person name="de Vos W.M."/>
            <person name="Smidt H."/>
        </authorList>
    </citation>
    <scope>NUCLEOTIDE SEQUENCE [LARGE SCALE GENOMIC DNA]</scope>
    <source>
        <strain evidence="8">DSM 11246 / JCM 15787 / PB90-1</strain>
    </source>
</reference>
<dbReference type="InterPro" id="IPR010060">
    <property type="entry name" value="NRPS_synth"/>
</dbReference>
<dbReference type="PANTHER" id="PTHR45527:SF1">
    <property type="entry name" value="FATTY ACID SYNTHASE"/>
    <property type="match status" value="1"/>
</dbReference>
<dbReference type="eggNOG" id="COG1020">
    <property type="taxonomic scope" value="Bacteria"/>
</dbReference>
<dbReference type="InterPro" id="IPR045851">
    <property type="entry name" value="AMP-bd_C_sf"/>
</dbReference>
<dbReference type="FunFam" id="2.30.38.10:FF:000001">
    <property type="entry name" value="Non-ribosomal peptide synthetase PvdI"/>
    <property type="match status" value="1"/>
</dbReference>